<reference evidence="1" key="1">
    <citation type="journal article" date="2013" name="J. Plant Res.">
        <title>Effect of fungi and light on seed germination of three Opuntia species from semiarid lands of central Mexico.</title>
        <authorList>
            <person name="Delgado-Sanchez P."/>
            <person name="Jimenez-Bremont J.F."/>
            <person name="Guerrero-Gonzalez Mde L."/>
            <person name="Flores J."/>
        </authorList>
    </citation>
    <scope>NUCLEOTIDE SEQUENCE</scope>
    <source>
        <tissue evidence="1">Cladode</tissue>
    </source>
</reference>
<accession>A0A7C9AZY7</accession>
<organism evidence="1">
    <name type="scientific">Opuntia streptacantha</name>
    <name type="common">Prickly pear cactus</name>
    <name type="synonym">Opuntia cardona</name>
    <dbReference type="NCBI Taxonomy" id="393608"/>
    <lineage>
        <taxon>Eukaryota</taxon>
        <taxon>Viridiplantae</taxon>
        <taxon>Streptophyta</taxon>
        <taxon>Embryophyta</taxon>
        <taxon>Tracheophyta</taxon>
        <taxon>Spermatophyta</taxon>
        <taxon>Magnoliopsida</taxon>
        <taxon>eudicotyledons</taxon>
        <taxon>Gunneridae</taxon>
        <taxon>Pentapetalae</taxon>
        <taxon>Caryophyllales</taxon>
        <taxon>Cactineae</taxon>
        <taxon>Cactaceae</taxon>
        <taxon>Opuntioideae</taxon>
        <taxon>Opuntia</taxon>
    </lineage>
</organism>
<sequence>MTARDLILTEDKGKIPALFLSRTMPCLAASSASAWFSGEHTSLALRLPYNRLLGSPSKNPSLIRVAKLLEIALSTSDSFRSPFCTAASVCWERKDPQFKSTPANIALAAASSGVLV</sequence>
<proteinExistence type="predicted"/>
<name>A0A7C9AZY7_OPUST</name>
<dbReference type="EMBL" id="GISG01285055">
    <property type="protein sequence ID" value="MBA4679919.1"/>
    <property type="molecule type" value="Transcribed_RNA"/>
</dbReference>
<protein>
    <submittedName>
        <fullName evidence="1">Uncharacterized protein</fullName>
    </submittedName>
</protein>
<evidence type="ECO:0000313" key="1">
    <source>
        <dbReference type="EMBL" id="MBA4679919.1"/>
    </source>
</evidence>
<dbReference type="AlphaFoldDB" id="A0A7C9AZY7"/>
<reference evidence="1" key="2">
    <citation type="submission" date="2020-07" db="EMBL/GenBank/DDBJ databases">
        <authorList>
            <person name="Vera ALvarez R."/>
            <person name="Arias-Moreno D.M."/>
            <person name="Jimenez-Jacinto V."/>
            <person name="Jimenez-Bremont J.F."/>
            <person name="Swaminathan K."/>
            <person name="Moose S.P."/>
            <person name="Guerrero-Gonzalez M.L."/>
            <person name="Marino-Ramirez L."/>
            <person name="Landsman D."/>
            <person name="Rodriguez-Kessler M."/>
            <person name="Delgado-Sanchez P."/>
        </authorList>
    </citation>
    <scope>NUCLEOTIDE SEQUENCE</scope>
    <source>
        <tissue evidence="1">Cladode</tissue>
    </source>
</reference>
<dbReference type="EMBL" id="GISG01285054">
    <property type="protein sequence ID" value="MBA4679918.1"/>
    <property type="molecule type" value="Transcribed_RNA"/>
</dbReference>